<evidence type="ECO:0000256" key="2">
    <source>
        <dbReference type="ARBA" id="ARBA00022679"/>
    </source>
</evidence>
<evidence type="ECO:0000256" key="5">
    <source>
        <dbReference type="ARBA" id="ARBA00022777"/>
    </source>
</evidence>
<keyword evidence="6 8" id="KW-0067">ATP-binding</keyword>
<dbReference type="InterPro" id="IPR018094">
    <property type="entry name" value="Thymidylate_kinase"/>
</dbReference>
<comment type="catalytic activity">
    <reaction evidence="7 8">
        <text>dTMP + ATP = dTDP + ADP</text>
        <dbReference type="Rhea" id="RHEA:13517"/>
        <dbReference type="ChEBI" id="CHEBI:30616"/>
        <dbReference type="ChEBI" id="CHEBI:58369"/>
        <dbReference type="ChEBI" id="CHEBI:63528"/>
        <dbReference type="ChEBI" id="CHEBI:456216"/>
        <dbReference type="EC" id="2.7.4.9"/>
    </reaction>
</comment>
<dbReference type="SUPFAM" id="SSF52540">
    <property type="entry name" value="P-loop containing nucleoside triphosphate hydrolases"/>
    <property type="match status" value="1"/>
</dbReference>
<dbReference type="InterPro" id="IPR027417">
    <property type="entry name" value="P-loop_NTPase"/>
</dbReference>
<dbReference type="GO" id="GO:0006233">
    <property type="term" value="P:dTDP biosynthetic process"/>
    <property type="evidence" value="ECO:0007669"/>
    <property type="project" value="InterPro"/>
</dbReference>
<evidence type="ECO:0000313" key="10">
    <source>
        <dbReference type="EMBL" id="OGK49683.1"/>
    </source>
</evidence>
<evidence type="ECO:0000256" key="1">
    <source>
        <dbReference type="ARBA" id="ARBA00009776"/>
    </source>
</evidence>
<keyword evidence="4 8" id="KW-0547">Nucleotide-binding</keyword>
<dbReference type="GO" id="GO:0005524">
    <property type="term" value="F:ATP binding"/>
    <property type="evidence" value="ECO:0007669"/>
    <property type="project" value="UniProtKB-UniRule"/>
</dbReference>
<accession>A0A1F7J258</accession>
<dbReference type="NCBIfam" id="TIGR00041">
    <property type="entry name" value="DTMP_kinase"/>
    <property type="match status" value="1"/>
</dbReference>
<evidence type="ECO:0000313" key="11">
    <source>
        <dbReference type="Proteomes" id="UP000178558"/>
    </source>
</evidence>
<dbReference type="GO" id="GO:0004798">
    <property type="term" value="F:dTMP kinase activity"/>
    <property type="evidence" value="ECO:0007669"/>
    <property type="project" value="UniProtKB-UniRule"/>
</dbReference>
<proteinExistence type="inferred from homology"/>
<dbReference type="Gene3D" id="3.40.50.300">
    <property type="entry name" value="P-loop containing nucleotide triphosphate hydrolases"/>
    <property type="match status" value="1"/>
</dbReference>
<dbReference type="CDD" id="cd01672">
    <property type="entry name" value="TMPK"/>
    <property type="match status" value="1"/>
</dbReference>
<evidence type="ECO:0000256" key="4">
    <source>
        <dbReference type="ARBA" id="ARBA00022741"/>
    </source>
</evidence>
<comment type="similarity">
    <text evidence="1 8">Belongs to the thymidylate kinase family.</text>
</comment>
<keyword evidence="3 8" id="KW-0545">Nucleotide biosynthesis</keyword>
<feature type="domain" description="Thymidylate kinase-like" evidence="9">
    <location>
        <begin position="23"/>
        <end position="216"/>
    </location>
</feature>
<keyword evidence="2 8" id="KW-0808">Transferase</keyword>
<gene>
    <name evidence="8" type="primary">tmk</name>
    <name evidence="10" type="ORF">A3B50_03065</name>
</gene>
<evidence type="ECO:0000259" key="9">
    <source>
        <dbReference type="Pfam" id="PF02223"/>
    </source>
</evidence>
<dbReference type="EC" id="2.7.4.9" evidence="8"/>
<dbReference type="PANTHER" id="PTHR10344:SF4">
    <property type="entry name" value="UMP-CMP KINASE 2, MITOCHONDRIAL"/>
    <property type="match status" value="1"/>
</dbReference>
<dbReference type="InterPro" id="IPR039430">
    <property type="entry name" value="Thymidylate_kin-like_dom"/>
</dbReference>
<comment type="function">
    <text evidence="8">Phosphorylation of dTMP to form dTDP in both de novo and salvage pathways of dTTP synthesis.</text>
</comment>
<dbReference type="EMBL" id="MGAQ01000028">
    <property type="protein sequence ID" value="OGK49683.1"/>
    <property type="molecule type" value="Genomic_DNA"/>
</dbReference>
<dbReference type="PANTHER" id="PTHR10344">
    <property type="entry name" value="THYMIDYLATE KINASE"/>
    <property type="match status" value="1"/>
</dbReference>
<protein>
    <recommendedName>
        <fullName evidence="8">Thymidylate kinase</fullName>
        <ecNumber evidence="8">2.7.4.9</ecNumber>
    </recommendedName>
    <alternativeName>
        <fullName evidence="8">dTMP kinase</fullName>
    </alternativeName>
</protein>
<evidence type="ECO:0000256" key="6">
    <source>
        <dbReference type="ARBA" id="ARBA00022840"/>
    </source>
</evidence>
<name>A0A1F7J258_9BACT</name>
<comment type="caution">
    <text evidence="10">The sequence shown here is derived from an EMBL/GenBank/DDBJ whole genome shotgun (WGS) entry which is preliminary data.</text>
</comment>
<dbReference type="Proteomes" id="UP000178558">
    <property type="component" value="Unassembled WGS sequence"/>
</dbReference>
<dbReference type="GO" id="GO:0005737">
    <property type="term" value="C:cytoplasm"/>
    <property type="evidence" value="ECO:0007669"/>
    <property type="project" value="TreeGrafter"/>
</dbReference>
<evidence type="ECO:0000256" key="8">
    <source>
        <dbReference type="HAMAP-Rule" id="MF_00165"/>
    </source>
</evidence>
<sequence length="226" mass="25613">MKKRLEIDVELKKNSYPGKFVVIEGIDGAGKTTQVADVSKILSKKYAVYPTKQPTDGPIGKLIRKALSGSVEVPQVAFQYLFSADREAQQGEIIGELKKGKLVLMDRYVWSALAYGILDHGFDEIEKTGKTLSVALSILSTYHQFLMPDTTIYLNVPVDIAVKRLYESKRHATELYKRKEQVEKAKKSYNWVVKTFSEEFTMLDGTLPEDEVTRQIVSYIEPLVKK</sequence>
<dbReference type="GO" id="GO:0006235">
    <property type="term" value="P:dTTP biosynthetic process"/>
    <property type="evidence" value="ECO:0007669"/>
    <property type="project" value="UniProtKB-UniRule"/>
</dbReference>
<dbReference type="GO" id="GO:0006227">
    <property type="term" value="P:dUDP biosynthetic process"/>
    <property type="evidence" value="ECO:0007669"/>
    <property type="project" value="TreeGrafter"/>
</dbReference>
<organism evidence="10 11">
    <name type="scientific">Candidatus Roizmanbacteria bacterium RIFCSPLOWO2_01_FULL_40_42</name>
    <dbReference type="NCBI Taxonomy" id="1802066"/>
    <lineage>
        <taxon>Bacteria</taxon>
        <taxon>Candidatus Roizmaniibacteriota</taxon>
    </lineage>
</organism>
<reference evidence="10 11" key="1">
    <citation type="journal article" date="2016" name="Nat. Commun.">
        <title>Thousands of microbial genomes shed light on interconnected biogeochemical processes in an aquifer system.</title>
        <authorList>
            <person name="Anantharaman K."/>
            <person name="Brown C.T."/>
            <person name="Hug L.A."/>
            <person name="Sharon I."/>
            <person name="Castelle C.J."/>
            <person name="Probst A.J."/>
            <person name="Thomas B.C."/>
            <person name="Singh A."/>
            <person name="Wilkins M.J."/>
            <person name="Karaoz U."/>
            <person name="Brodie E.L."/>
            <person name="Williams K.H."/>
            <person name="Hubbard S.S."/>
            <person name="Banfield J.F."/>
        </authorList>
    </citation>
    <scope>NUCLEOTIDE SEQUENCE [LARGE SCALE GENOMIC DNA]</scope>
</reference>
<dbReference type="Pfam" id="PF02223">
    <property type="entry name" value="Thymidylate_kin"/>
    <property type="match status" value="1"/>
</dbReference>
<evidence type="ECO:0000256" key="7">
    <source>
        <dbReference type="ARBA" id="ARBA00048743"/>
    </source>
</evidence>
<dbReference type="HAMAP" id="MF_00165">
    <property type="entry name" value="Thymidylate_kinase"/>
    <property type="match status" value="1"/>
</dbReference>
<feature type="binding site" evidence="8">
    <location>
        <begin position="25"/>
        <end position="32"/>
    </location>
    <ligand>
        <name>ATP</name>
        <dbReference type="ChEBI" id="CHEBI:30616"/>
    </ligand>
</feature>
<keyword evidence="5 8" id="KW-0418">Kinase</keyword>
<dbReference type="AlphaFoldDB" id="A0A1F7J258"/>
<evidence type="ECO:0000256" key="3">
    <source>
        <dbReference type="ARBA" id="ARBA00022727"/>
    </source>
</evidence>